<evidence type="ECO:0000313" key="2">
    <source>
        <dbReference type="EMBL" id="RPA88686.1"/>
    </source>
</evidence>
<gene>
    <name evidence="2" type="ORF">L873DRAFT_900767</name>
</gene>
<keyword evidence="3" id="KW-1185">Reference proteome</keyword>
<sequence>MFSEEVECVGCPSSALIPTQSLKRGSRIIKTGPKSIMNDYKLVDQVPKSESEFKERFDCLNDVCDMALLKPTNLSIYNRSSVLGSDMERDGFSGLKTAHHQSCFMGPCIDEEDLLIDGVGPRMIPLASQSHNASGFMAQVPVPPTREEGERIEKNKNVFAWIDGAISRAAHISDSVTATSQAANNSLVVRSSPSNTSSALANQLPARNPSRISILNLDCDCDYASPPVPPQFKHSSTTTSLTPAPPAVDLSLMDLNDDILASTAGGSPAPSVPCLMESPLSHNLTLPATVPTAIAPHLRVGTNCPSIQKEVERKGTVAKATISASREAKVELKEARSPFSGPIISAGMEAHSEVGNAAWTRWVEENAEKTPGASFTSSPPREGTISENTRGPMINPKVSKRATGGFNKSGYAGVNHFNDTARSSSRNNRPIYNHADRPLYKIPAKQPVGCPPGQLPPAVYAPPLAQHPIAHVAPNVAPVTWSGSGLPFKGLASRAPLGTMGYHNPKTASYKRTSTLSREEKIREQPGGTRHAMPPPRPRVSPPSIIKEDRWTSQEADFLRASRPTDQLEFN</sequence>
<feature type="region of interest" description="Disordered" evidence="1">
    <location>
        <begin position="497"/>
        <end position="571"/>
    </location>
</feature>
<feature type="compositionally biased region" description="Polar residues" evidence="1">
    <location>
        <begin position="506"/>
        <end position="516"/>
    </location>
</feature>
<organism evidence="2 3">
    <name type="scientific">Choiromyces venosus 120613-1</name>
    <dbReference type="NCBI Taxonomy" id="1336337"/>
    <lineage>
        <taxon>Eukaryota</taxon>
        <taxon>Fungi</taxon>
        <taxon>Dikarya</taxon>
        <taxon>Ascomycota</taxon>
        <taxon>Pezizomycotina</taxon>
        <taxon>Pezizomycetes</taxon>
        <taxon>Pezizales</taxon>
        <taxon>Tuberaceae</taxon>
        <taxon>Choiromyces</taxon>
    </lineage>
</organism>
<feature type="region of interest" description="Disordered" evidence="1">
    <location>
        <begin position="368"/>
        <end position="412"/>
    </location>
</feature>
<dbReference type="OrthoDB" id="5419923at2759"/>
<name>A0A3N4ISB0_9PEZI</name>
<dbReference type="Proteomes" id="UP000276215">
    <property type="component" value="Unassembled WGS sequence"/>
</dbReference>
<protein>
    <submittedName>
        <fullName evidence="2">Uncharacterized protein</fullName>
    </submittedName>
</protein>
<reference evidence="2 3" key="1">
    <citation type="journal article" date="2018" name="Nat. Ecol. Evol.">
        <title>Pezizomycetes genomes reveal the molecular basis of ectomycorrhizal truffle lifestyle.</title>
        <authorList>
            <person name="Murat C."/>
            <person name="Payen T."/>
            <person name="Noel B."/>
            <person name="Kuo A."/>
            <person name="Morin E."/>
            <person name="Chen J."/>
            <person name="Kohler A."/>
            <person name="Krizsan K."/>
            <person name="Balestrini R."/>
            <person name="Da Silva C."/>
            <person name="Montanini B."/>
            <person name="Hainaut M."/>
            <person name="Levati E."/>
            <person name="Barry K.W."/>
            <person name="Belfiori B."/>
            <person name="Cichocki N."/>
            <person name="Clum A."/>
            <person name="Dockter R.B."/>
            <person name="Fauchery L."/>
            <person name="Guy J."/>
            <person name="Iotti M."/>
            <person name="Le Tacon F."/>
            <person name="Lindquist E.A."/>
            <person name="Lipzen A."/>
            <person name="Malagnac F."/>
            <person name="Mello A."/>
            <person name="Molinier V."/>
            <person name="Miyauchi S."/>
            <person name="Poulain J."/>
            <person name="Riccioni C."/>
            <person name="Rubini A."/>
            <person name="Sitrit Y."/>
            <person name="Splivallo R."/>
            <person name="Traeger S."/>
            <person name="Wang M."/>
            <person name="Zifcakova L."/>
            <person name="Wipf D."/>
            <person name="Zambonelli A."/>
            <person name="Paolocci F."/>
            <person name="Nowrousian M."/>
            <person name="Ottonello S."/>
            <person name="Baldrian P."/>
            <person name="Spatafora J.W."/>
            <person name="Henrissat B."/>
            <person name="Nagy L.G."/>
            <person name="Aury J.M."/>
            <person name="Wincker P."/>
            <person name="Grigoriev I.V."/>
            <person name="Bonfante P."/>
            <person name="Martin F.M."/>
        </authorList>
    </citation>
    <scope>NUCLEOTIDE SEQUENCE [LARGE SCALE GENOMIC DNA]</scope>
    <source>
        <strain evidence="2 3">120613-1</strain>
    </source>
</reference>
<dbReference type="EMBL" id="ML120713">
    <property type="protein sequence ID" value="RPA88686.1"/>
    <property type="molecule type" value="Genomic_DNA"/>
</dbReference>
<accession>A0A3N4ISB0</accession>
<feature type="compositionally biased region" description="Polar residues" evidence="1">
    <location>
        <begin position="373"/>
        <end position="389"/>
    </location>
</feature>
<evidence type="ECO:0000256" key="1">
    <source>
        <dbReference type="SAM" id="MobiDB-lite"/>
    </source>
</evidence>
<dbReference type="AlphaFoldDB" id="A0A3N4ISB0"/>
<proteinExistence type="predicted"/>
<evidence type="ECO:0000313" key="3">
    <source>
        <dbReference type="Proteomes" id="UP000276215"/>
    </source>
</evidence>
<feature type="compositionally biased region" description="Basic and acidic residues" evidence="1">
    <location>
        <begin position="546"/>
        <end position="560"/>
    </location>
</feature>